<keyword evidence="1" id="KW-1133">Transmembrane helix</keyword>
<dbReference type="GeneID" id="78371666"/>
<keyword evidence="3" id="KW-1185">Reference proteome</keyword>
<feature type="transmembrane region" description="Helical" evidence="1">
    <location>
        <begin position="122"/>
        <end position="143"/>
    </location>
</feature>
<dbReference type="EMBL" id="JXUW01000002">
    <property type="protein sequence ID" value="KJE77950.1"/>
    <property type="molecule type" value="Genomic_DNA"/>
</dbReference>
<organism evidence="2 3">
    <name type="scientific">Ferrimicrobium acidiphilum DSM 19497</name>
    <dbReference type="NCBI Taxonomy" id="1121877"/>
    <lineage>
        <taxon>Bacteria</taxon>
        <taxon>Bacillati</taxon>
        <taxon>Actinomycetota</taxon>
        <taxon>Acidimicrobiia</taxon>
        <taxon>Acidimicrobiales</taxon>
        <taxon>Acidimicrobiaceae</taxon>
        <taxon>Ferrimicrobium</taxon>
    </lineage>
</organism>
<feature type="transmembrane region" description="Helical" evidence="1">
    <location>
        <begin position="91"/>
        <end position="110"/>
    </location>
</feature>
<protein>
    <submittedName>
        <fullName evidence="2">Integral membrane protein</fullName>
    </submittedName>
</protein>
<feature type="transmembrane region" description="Helical" evidence="1">
    <location>
        <begin position="6"/>
        <end position="26"/>
    </location>
</feature>
<dbReference type="OrthoDB" id="9813172at2"/>
<sequence>MTPTTLHYYIGGIVVAIVATVVFCRIARVDHDGKGVTIARFLSILLLAKGLLWFYTIFTDGPWRPSYGLPLYLCDIAVFVAAAACWWRTQLLVEVLYFWALAGVIEGIITPDLPRTLPNLLVFQYTLGHLAVVVAAIYLVVGLQIVPNRFAVVKVYIITVFYTAFTAFVDWSTGGNYMFLRRRPHSWSILNLFGPWPWYIAIAGLVALVFFLALNLPFWFIRAHERQTIPSASTTEVGRGYPLDEYQ</sequence>
<dbReference type="Pfam" id="PF14808">
    <property type="entry name" value="TMEM164"/>
    <property type="match status" value="1"/>
</dbReference>
<feature type="transmembrane region" description="Helical" evidence="1">
    <location>
        <begin position="69"/>
        <end position="86"/>
    </location>
</feature>
<dbReference type="NCBIfam" id="TIGR02206">
    <property type="entry name" value="intg_mem_TP0381"/>
    <property type="match status" value="1"/>
</dbReference>
<keyword evidence="1" id="KW-0812">Transmembrane</keyword>
<evidence type="ECO:0000313" key="3">
    <source>
        <dbReference type="Proteomes" id="UP000032336"/>
    </source>
</evidence>
<feature type="transmembrane region" description="Helical" evidence="1">
    <location>
        <begin position="198"/>
        <end position="221"/>
    </location>
</feature>
<dbReference type="RefSeq" id="WP_035388379.1">
    <property type="nucleotide sequence ID" value="NZ_JQKF01000002.1"/>
</dbReference>
<evidence type="ECO:0000256" key="1">
    <source>
        <dbReference type="SAM" id="Phobius"/>
    </source>
</evidence>
<dbReference type="AlphaFoldDB" id="A0A0D8FXK6"/>
<keyword evidence="1" id="KW-0472">Membrane</keyword>
<dbReference type="InterPro" id="IPR011737">
    <property type="entry name" value="CHP02206_TP0381"/>
</dbReference>
<dbReference type="eggNOG" id="COG5522">
    <property type="taxonomic scope" value="Bacteria"/>
</dbReference>
<proteinExistence type="predicted"/>
<feature type="transmembrane region" description="Helical" evidence="1">
    <location>
        <begin position="155"/>
        <end position="178"/>
    </location>
</feature>
<accession>A0A0D8FXK6</accession>
<dbReference type="Proteomes" id="UP000032336">
    <property type="component" value="Unassembled WGS sequence"/>
</dbReference>
<dbReference type="STRING" id="1121877.FEAC_03220"/>
<feature type="transmembrane region" description="Helical" evidence="1">
    <location>
        <begin position="38"/>
        <end position="57"/>
    </location>
</feature>
<reference evidence="2 3" key="1">
    <citation type="submission" date="2015-01" db="EMBL/GenBank/DDBJ databases">
        <title>Draft genome of the acidophilic iron oxidizer Ferrimicrobium acidiphilum strain T23.</title>
        <authorList>
            <person name="Poehlein A."/>
            <person name="Eisen S."/>
            <person name="Schloemann M."/>
            <person name="Johnson B.D."/>
            <person name="Daniel R."/>
            <person name="Muehling M."/>
        </authorList>
    </citation>
    <scope>NUCLEOTIDE SEQUENCE [LARGE SCALE GENOMIC DNA]</scope>
    <source>
        <strain evidence="2 3">T23</strain>
    </source>
</reference>
<evidence type="ECO:0000313" key="2">
    <source>
        <dbReference type="EMBL" id="KJE77950.1"/>
    </source>
</evidence>
<comment type="caution">
    <text evidence="2">The sequence shown here is derived from an EMBL/GenBank/DDBJ whole genome shotgun (WGS) entry which is preliminary data.</text>
</comment>
<gene>
    <name evidence="2" type="ORF">FEAC_03220</name>
</gene>
<name>A0A0D8FXK6_9ACTN</name>